<evidence type="ECO:0000256" key="4">
    <source>
        <dbReference type="ARBA" id="ARBA00022692"/>
    </source>
</evidence>
<evidence type="ECO:0000256" key="3">
    <source>
        <dbReference type="ARBA" id="ARBA00022448"/>
    </source>
</evidence>
<reference evidence="9 10" key="1">
    <citation type="submission" date="2020-07" db="EMBL/GenBank/DDBJ databases">
        <title>Sequencing the genomes of 1000 actinobacteria strains.</title>
        <authorList>
            <person name="Klenk H.-P."/>
        </authorList>
    </citation>
    <scope>NUCLEOTIDE SEQUENCE [LARGE SCALE GENOMIC DNA]</scope>
    <source>
        <strain evidence="9 10">DSM 23987</strain>
    </source>
</reference>
<dbReference type="InterPro" id="IPR045018">
    <property type="entry name" value="Azg-like"/>
</dbReference>
<name>A0A852WPF1_9MICO</name>
<feature type="transmembrane region" description="Helical" evidence="8">
    <location>
        <begin position="131"/>
        <end position="154"/>
    </location>
</feature>
<dbReference type="EMBL" id="JACCAB010000001">
    <property type="protein sequence ID" value="NYG07236.1"/>
    <property type="molecule type" value="Genomic_DNA"/>
</dbReference>
<evidence type="ECO:0000313" key="10">
    <source>
        <dbReference type="Proteomes" id="UP000573599"/>
    </source>
</evidence>
<feature type="transmembrane region" description="Helical" evidence="8">
    <location>
        <begin position="234"/>
        <end position="252"/>
    </location>
</feature>
<feature type="transmembrane region" description="Helical" evidence="8">
    <location>
        <begin position="439"/>
        <end position="465"/>
    </location>
</feature>
<feature type="transmembrane region" description="Helical" evidence="8">
    <location>
        <begin position="106"/>
        <end position="125"/>
    </location>
</feature>
<accession>A0A852WPF1</accession>
<evidence type="ECO:0000256" key="7">
    <source>
        <dbReference type="SAM" id="MobiDB-lite"/>
    </source>
</evidence>
<feature type="transmembrane region" description="Helical" evidence="8">
    <location>
        <begin position="477"/>
        <end position="495"/>
    </location>
</feature>
<evidence type="ECO:0000256" key="8">
    <source>
        <dbReference type="SAM" id="Phobius"/>
    </source>
</evidence>
<organism evidence="9 10">
    <name type="scientific">Pedococcus badiiscoriae</name>
    <dbReference type="NCBI Taxonomy" id="642776"/>
    <lineage>
        <taxon>Bacteria</taxon>
        <taxon>Bacillati</taxon>
        <taxon>Actinomycetota</taxon>
        <taxon>Actinomycetes</taxon>
        <taxon>Micrococcales</taxon>
        <taxon>Intrasporangiaceae</taxon>
        <taxon>Pedococcus</taxon>
    </lineage>
</organism>
<evidence type="ECO:0000256" key="6">
    <source>
        <dbReference type="ARBA" id="ARBA00023136"/>
    </source>
</evidence>
<dbReference type="Pfam" id="PF00860">
    <property type="entry name" value="Xan_ur_permease"/>
    <property type="match status" value="1"/>
</dbReference>
<dbReference type="AlphaFoldDB" id="A0A852WPF1"/>
<feature type="transmembrane region" description="Helical" evidence="8">
    <location>
        <begin position="293"/>
        <end position="317"/>
    </location>
</feature>
<dbReference type="Proteomes" id="UP000573599">
    <property type="component" value="Unassembled WGS sequence"/>
</dbReference>
<dbReference type="PANTHER" id="PTHR43337:SF1">
    <property type="entry name" value="XANTHINE_URACIL PERMEASE C887.17-RELATED"/>
    <property type="match status" value="1"/>
</dbReference>
<dbReference type="GO" id="GO:0012505">
    <property type="term" value="C:endomembrane system"/>
    <property type="evidence" value="ECO:0007669"/>
    <property type="project" value="UniProtKB-SubCell"/>
</dbReference>
<evidence type="ECO:0000256" key="5">
    <source>
        <dbReference type="ARBA" id="ARBA00022989"/>
    </source>
</evidence>
<comment type="similarity">
    <text evidence="2">Belongs to the nucleobase:cation symporter-2 (NCS2) (TC 2.A.40) family. Azg-like subfamily.</text>
</comment>
<feature type="transmembrane region" description="Helical" evidence="8">
    <location>
        <begin position="166"/>
        <end position="189"/>
    </location>
</feature>
<gene>
    <name evidence="9" type="ORF">BJ986_001723</name>
</gene>
<comment type="subcellular location">
    <subcellularLocation>
        <location evidence="1">Endomembrane system</location>
        <topology evidence="1">Multi-pass membrane protein</topology>
    </subcellularLocation>
</comment>
<dbReference type="PANTHER" id="PTHR43337">
    <property type="entry name" value="XANTHINE/URACIL PERMEASE C887.17-RELATED"/>
    <property type="match status" value="1"/>
</dbReference>
<keyword evidence="5 8" id="KW-1133">Transmembrane helix</keyword>
<evidence type="ECO:0000256" key="2">
    <source>
        <dbReference type="ARBA" id="ARBA00005697"/>
    </source>
</evidence>
<feature type="transmembrane region" description="Helical" evidence="8">
    <location>
        <begin position="209"/>
        <end position="227"/>
    </location>
</feature>
<keyword evidence="3" id="KW-0813">Transport</keyword>
<protein>
    <submittedName>
        <fullName evidence="9">AGZA family xanthine/uracil permease-like MFS transporter</fullName>
    </submittedName>
</protein>
<keyword evidence="10" id="KW-1185">Reference proteome</keyword>
<keyword evidence="6 8" id="KW-0472">Membrane</keyword>
<evidence type="ECO:0000313" key="9">
    <source>
        <dbReference type="EMBL" id="NYG07236.1"/>
    </source>
</evidence>
<feature type="transmembrane region" description="Helical" evidence="8">
    <location>
        <begin position="78"/>
        <end position="99"/>
    </location>
</feature>
<proteinExistence type="inferred from homology"/>
<feature type="transmembrane region" description="Helical" evidence="8">
    <location>
        <begin position="43"/>
        <end position="62"/>
    </location>
</feature>
<keyword evidence="4 8" id="KW-0812">Transmembrane</keyword>
<dbReference type="GO" id="GO:0005345">
    <property type="term" value="F:purine nucleobase transmembrane transporter activity"/>
    <property type="evidence" value="ECO:0007669"/>
    <property type="project" value="TreeGrafter"/>
</dbReference>
<dbReference type="RefSeq" id="WP_179421608.1">
    <property type="nucleotide sequence ID" value="NZ_JACCAB010000001.1"/>
</dbReference>
<comment type="caution">
    <text evidence="9">The sequence shown here is derived from an EMBL/GenBank/DDBJ whole genome shotgun (WGS) entry which is preliminary data.</text>
</comment>
<dbReference type="GO" id="GO:0005886">
    <property type="term" value="C:plasma membrane"/>
    <property type="evidence" value="ECO:0007669"/>
    <property type="project" value="TreeGrafter"/>
</dbReference>
<sequence>MAKPPTQSEAPLRPSAKTPPARGLDGFFRITERGSTLGREIRGGLVTFFTMAYIVVLNPLIIGTQQDGSGKFLGGGDVVHAITLVAAGTALVAGVMTVLMGVVANFPIALATGLGLNAFVTFGIAKLPNMTWADAMGLVVIEGVIITILVLTGFRQAVFRAIPSELKTAISVGIGLFIAIIGLVDAGFVRKPAAGPVPVELGIGGFLNGWPLLVFVVGLLAIIVMMVKRVRGAILYGIIGATVLAVIIEAVGKIGSQTDATGKVVNPAGWGLNVPKLPDQVLDVPNFGLLGHFSVLGSFSKIGVVSAVLLVFTLLLADFFDTMGTMVAIGAEAGLLDKAGNPPNSDKILLVDSVAAIAGGAGSVSSNTSYIESASGVGEGARTGLASVVTGVLFLLATFLAPLVKIVPYEAATPALVVVGFLMMQQVKGIDWDDLEIAIPAFLTIVLMPFTYSITAGIGAGFVVYTLIKVVRGKSSVIHPLLWAVSGLFVLYFAIDPVKSLLGVH</sequence>
<feature type="region of interest" description="Disordered" evidence="7">
    <location>
        <begin position="1"/>
        <end position="24"/>
    </location>
</feature>
<feature type="transmembrane region" description="Helical" evidence="8">
    <location>
        <begin position="385"/>
        <end position="404"/>
    </location>
</feature>
<dbReference type="InterPro" id="IPR006043">
    <property type="entry name" value="NCS2"/>
</dbReference>
<evidence type="ECO:0000256" key="1">
    <source>
        <dbReference type="ARBA" id="ARBA00004127"/>
    </source>
</evidence>